<dbReference type="EMBL" id="MU853334">
    <property type="protein sequence ID" value="KAK4115472.1"/>
    <property type="molecule type" value="Genomic_DNA"/>
</dbReference>
<protein>
    <submittedName>
        <fullName evidence="1">Uncharacterized protein</fullName>
    </submittedName>
</protein>
<reference evidence="1" key="2">
    <citation type="submission" date="2023-05" db="EMBL/GenBank/DDBJ databases">
        <authorList>
            <consortium name="Lawrence Berkeley National Laboratory"/>
            <person name="Steindorff A."/>
            <person name="Hensen N."/>
            <person name="Bonometti L."/>
            <person name="Westerberg I."/>
            <person name="Brannstrom I.O."/>
            <person name="Guillou S."/>
            <person name="Cros-Aarteil S."/>
            <person name="Calhoun S."/>
            <person name="Haridas S."/>
            <person name="Kuo A."/>
            <person name="Mondo S."/>
            <person name="Pangilinan J."/>
            <person name="Riley R."/>
            <person name="Labutti K."/>
            <person name="Andreopoulos B."/>
            <person name="Lipzen A."/>
            <person name="Chen C."/>
            <person name="Yanf M."/>
            <person name="Daum C."/>
            <person name="Ng V."/>
            <person name="Clum A."/>
            <person name="Ohm R."/>
            <person name="Martin F."/>
            <person name="Silar P."/>
            <person name="Natvig D."/>
            <person name="Lalanne C."/>
            <person name="Gautier V."/>
            <person name="Ament-Velasquez S.L."/>
            <person name="Kruys A."/>
            <person name="Hutchinson M.I."/>
            <person name="Powell A.J."/>
            <person name="Barry K."/>
            <person name="Miller A.N."/>
            <person name="Grigoriev I.V."/>
            <person name="Debuchy R."/>
            <person name="Gladieux P."/>
            <person name="Thoren M.H."/>
            <person name="Johannesson H."/>
        </authorList>
    </citation>
    <scope>NUCLEOTIDE SEQUENCE</scope>
    <source>
        <strain evidence="1">CBS 508.74</strain>
    </source>
</reference>
<dbReference type="GeneID" id="89938553"/>
<dbReference type="AlphaFoldDB" id="A0AAN6TJ60"/>
<reference evidence="1" key="1">
    <citation type="journal article" date="2023" name="Mol. Phylogenet. Evol.">
        <title>Genome-scale phylogeny and comparative genomics of the fungal order Sordariales.</title>
        <authorList>
            <person name="Hensen N."/>
            <person name="Bonometti L."/>
            <person name="Westerberg I."/>
            <person name="Brannstrom I.O."/>
            <person name="Guillou S."/>
            <person name="Cros-Aarteil S."/>
            <person name="Calhoun S."/>
            <person name="Haridas S."/>
            <person name="Kuo A."/>
            <person name="Mondo S."/>
            <person name="Pangilinan J."/>
            <person name="Riley R."/>
            <person name="LaButti K."/>
            <person name="Andreopoulos B."/>
            <person name="Lipzen A."/>
            <person name="Chen C."/>
            <person name="Yan M."/>
            <person name="Daum C."/>
            <person name="Ng V."/>
            <person name="Clum A."/>
            <person name="Steindorff A."/>
            <person name="Ohm R.A."/>
            <person name="Martin F."/>
            <person name="Silar P."/>
            <person name="Natvig D.O."/>
            <person name="Lalanne C."/>
            <person name="Gautier V."/>
            <person name="Ament-Velasquez S.L."/>
            <person name="Kruys A."/>
            <person name="Hutchinson M.I."/>
            <person name="Powell A.J."/>
            <person name="Barry K."/>
            <person name="Miller A.N."/>
            <person name="Grigoriev I.V."/>
            <person name="Debuchy R."/>
            <person name="Gladieux P."/>
            <person name="Hiltunen Thoren M."/>
            <person name="Johannesson H."/>
        </authorList>
    </citation>
    <scope>NUCLEOTIDE SEQUENCE</scope>
    <source>
        <strain evidence="1">CBS 508.74</strain>
    </source>
</reference>
<accession>A0AAN6TJ60</accession>
<gene>
    <name evidence="1" type="ORF">N656DRAFT_775355</name>
</gene>
<proteinExistence type="predicted"/>
<keyword evidence="2" id="KW-1185">Reference proteome</keyword>
<dbReference type="Proteomes" id="UP001302812">
    <property type="component" value="Unassembled WGS sequence"/>
</dbReference>
<evidence type="ECO:0000313" key="2">
    <source>
        <dbReference type="Proteomes" id="UP001302812"/>
    </source>
</evidence>
<comment type="caution">
    <text evidence="1">The sequence shown here is derived from an EMBL/GenBank/DDBJ whole genome shotgun (WGS) entry which is preliminary data.</text>
</comment>
<sequence length="84" mass="9167">MGISSPKPRPTRVATSQHLYHILDSPSLGLEEVACSAHVSSPSCRSFGITAFFAVIFAIQDSGLLYRFPPSFSNLQRNIATFHS</sequence>
<evidence type="ECO:0000313" key="1">
    <source>
        <dbReference type="EMBL" id="KAK4115472.1"/>
    </source>
</evidence>
<name>A0AAN6TJ60_9PEZI</name>
<dbReference type="RefSeq" id="XP_064673042.1">
    <property type="nucleotide sequence ID" value="XM_064814428.1"/>
</dbReference>
<organism evidence="1 2">
    <name type="scientific">Canariomyces notabilis</name>
    <dbReference type="NCBI Taxonomy" id="2074819"/>
    <lineage>
        <taxon>Eukaryota</taxon>
        <taxon>Fungi</taxon>
        <taxon>Dikarya</taxon>
        <taxon>Ascomycota</taxon>
        <taxon>Pezizomycotina</taxon>
        <taxon>Sordariomycetes</taxon>
        <taxon>Sordariomycetidae</taxon>
        <taxon>Sordariales</taxon>
        <taxon>Chaetomiaceae</taxon>
        <taxon>Canariomyces</taxon>
    </lineage>
</organism>